<protein>
    <submittedName>
        <fullName evidence="2">Glyoxalase-like domain-containing protein</fullName>
    </submittedName>
</protein>
<name>A0A1I0SA65_9BACT</name>
<evidence type="ECO:0000313" key="2">
    <source>
        <dbReference type="EMBL" id="SEW53406.1"/>
    </source>
</evidence>
<dbReference type="PROSITE" id="PS51819">
    <property type="entry name" value="VOC"/>
    <property type="match status" value="1"/>
</dbReference>
<proteinExistence type="predicted"/>
<dbReference type="Gene3D" id="3.30.720.110">
    <property type="match status" value="1"/>
</dbReference>
<dbReference type="STRING" id="29529.SAMN04488122_5447"/>
<evidence type="ECO:0000259" key="1">
    <source>
        <dbReference type="PROSITE" id="PS51819"/>
    </source>
</evidence>
<keyword evidence="3" id="KW-1185">Reference proteome</keyword>
<dbReference type="AlphaFoldDB" id="A0A1I0SA65"/>
<accession>A0A1I0SA65</accession>
<feature type="domain" description="VOC" evidence="1">
    <location>
        <begin position="25"/>
        <end position="146"/>
    </location>
</feature>
<sequence>MKTSMLLLTFSFFVTSIYSPVKPGKMKLNAGVVTAKIAESKKFYTEVLGFGVTFENEFYLLLHTPDKQAELSFLLPEHASQQPLFRPAFNGQGMYLTIEVPDVDKVYEEIKAKGIAVQIAIRNEPWGDRHFAIKDPSGVGIDIVTYAQP</sequence>
<dbReference type="Gene3D" id="3.30.720.120">
    <property type="match status" value="1"/>
</dbReference>
<dbReference type="SUPFAM" id="SSF54593">
    <property type="entry name" value="Glyoxalase/Bleomycin resistance protein/Dihydroxybiphenyl dioxygenase"/>
    <property type="match status" value="1"/>
</dbReference>
<dbReference type="InterPro" id="IPR004360">
    <property type="entry name" value="Glyas_Fos-R_dOase_dom"/>
</dbReference>
<dbReference type="InterPro" id="IPR029068">
    <property type="entry name" value="Glyas_Bleomycin-R_OHBP_Dase"/>
</dbReference>
<organism evidence="2 3">
    <name type="scientific">Chitinophaga arvensicola</name>
    <dbReference type="NCBI Taxonomy" id="29529"/>
    <lineage>
        <taxon>Bacteria</taxon>
        <taxon>Pseudomonadati</taxon>
        <taxon>Bacteroidota</taxon>
        <taxon>Chitinophagia</taxon>
        <taxon>Chitinophagales</taxon>
        <taxon>Chitinophagaceae</taxon>
        <taxon>Chitinophaga</taxon>
    </lineage>
</organism>
<gene>
    <name evidence="2" type="ORF">SAMN04488122_5447</name>
</gene>
<dbReference type="EMBL" id="FOJG01000002">
    <property type="protein sequence ID" value="SEW53406.1"/>
    <property type="molecule type" value="Genomic_DNA"/>
</dbReference>
<reference evidence="3" key="1">
    <citation type="submission" date="2016-10" db="EMBL/GenBank/DDBJ databases">
        <authorList>
            <person name="Varghese N."/>
            <person name="Submissions S."/>
        </authorList>
    </citation>
    <scope>NUCLEOTIDE SEQUENCE [LARGE SCALE GENOMIC DNA]</scope>
    <source>
        <strain evidence="3">DSM 3695</strain>
    </source>
</reference>
<dbReference type="RefSeq" id="WP_218150456.1">
    <property type="nucleotide sequence ID" value="NZ_FOJG01000002.1"/>
</dbReference>
<dbReference type="Pfam" id="PF00903">
    <property type="entry name" value="Glyoxalase"/>
    <property type="match status" value="1"/>
</dbReference>
<dbReference type="Proteomes" id="UP000199310">
    <property type="component" value="Unassembled WGS sequence"/>
</dbReference>
<evidence type="ECO:0000313" key="3">
    <source>
        <dbReference type="Proteomes" id="UP000199310"/>
    </source>
</evidence>
<dbReference type="InterPro" id="IPR037523">
    <property type="entry name" value="VOC_core"/>
</dbReference>